<dbReference type="InterPro" id="IPR021838">
    <property type="entry name" value="DUF3431"/>
</dbReference>
<evidence type="ECO:0000313" key="3">
    <source>
        <dbReference type="Proteomes" id="UP000800235"/>
    </source>
</evidence>
<comment type="caution">
    <text evidence="2">The sequence shown here is derived from an EMBL/GenBank/DDBJ whole genome shotgun (WGS) entry which is preliminary data.</text>
</comment>
<reference evidence="2" key="1">
    <citation type="journal article" date="2020" name="Stud. Mycol.">
        <title>101 Dothideomycetes genomes: a test case for predicting lifestyles and emergence of pathogens.</title>
        <authorList>
            <person name="Haridas S."/>
            <person name="Albert R."/>
            <person name="Binder M."/>
            <person name="Bloem J."/>
            <person name="Labutti K."/>
            <person name="Salamov A."/>
            <person name="Andreopoulos B."/>
            <person name="Baker S."/>
            <person name="Barry K."/>
            <person name="Bills G."/>
            <person name="Bluhm B."/>
            <person name="Cannon C."/>
            <person name="Castanera R."/>
            <person name="Culley D."/>
            <person name="Daum C."/>
            <person name="Ezra D."/>
            <person name="Gonzalez J."/>
            <person name="Henrissat B."/>
            <person name="Kuo A."/>
            <person name="Liang C."/>
            <person name="Lipzen A."/>
            <person name="Lutzoni F."/>
            <person name="Magnuson J."/>
            <person name="Mondo S."/>
            <person name="Nolan M."/>
            <person name="Ohm R."/>
            <person name="Pangilinan J."/>
            <person name="Park H.-J."/>
            <person name="Ramirez L."/>
            <person name="Alfaro M."/>
            <person name="Sun H."/>
            <person name="Tritt A."/>
            <person name="Yoshinaga Y."/>
            <person name="Zwiers L.-H."/>
            <person name="Turgeon B."/>
            <person name="Goodwin S."/>
            <person name="Spatafora J."/>
            <person name="Crous P."/>
            <person name="Grigoriev I."/>
        </authorList>
    </citation>
    <scope>NUCLEOTIDE SEQUENCE</scope>
    <source>
        <strain evidence="2">CBS 130266</strain>
    </source>
</reference>
<keyword evidence="1" id="KW-0812">Transmembrane</keyword>
<evidence type="ECO:0000313" key="2">
    <source>
        <dbReference type="EMBL" id="KAF2435406.1"/>
    </source>
</evidence>
<protein>
    <submittedName>
        <fullName evidence="2">Uncharacterized protein</fullName>
    </submittedName>
</protein>
<accession>A0A9P4P0Y4</accession>
<keyword evidence="1" id="KW-0472">Membrane</keyword>
<dbReference type="Proteomes" id="UP000800235">
    <property type="component" value="Unassembled WGS sequence"/>
</dbReference>
<organism evidence="2 3">
    <name type="scientific">Tothia fuscella</name>
    <dbReference type="NCBI Taxonomy" id="1048955"/>
    <lineage>
        <taxon>Eukaryota</taxon>
        <taxon>Fungi</taxon>
        <taxon>Dikarya</taxon>
        <taxon>Ascomycota</taxon>
        <taxon>Pezizomycotina</taxon>
        <taxon>Dothideomycetes</taxon>
        <taxon>Pleosporomycetidae</taxon>
        <taxon>Venturiales</taxon>
        <taxon>Cylindrosympodiaceae</taxon>
        <taxon>Tothia</taxon>
    </lineage>
</organism>
<gene>
    <name evidence="2" type="ORF">EJ08DRAFT_580594</name>
</gene>
<proteinExistence type="predicted"/>
<evidence type="ECO:0000256" key="1">
    <source>
        <dbReference type="SAM" id="Phobius"/>
    </source>
</evidence>
<sequence length="406" mass="47531">MAPRRSRYIVLAFLAIFLITFLSHYRDKWKHVAINDFAATGSILQQELDSLSADIPGNRTPPDSNTKYPHGKPIPNHEYTRMIVVPKKKAEDTTWLDTELPDTPKAVYVVDDWWAPLRPPKNKGNEAMVYLSYIIDFYDKLPDISVFIHAHRSAWHNNDLLDADTAMMIKHLSSARVIREGYMNLRCQWYPGCPGWLHLDAQKENEEKKEEVLVKGAWMELFPHDPMPPVLGQPCCSQFALSRDRIREVPLKEYVRLRKWILNTKLRNSMSGRIFEYLWQYLWTGSATICPSMHVCYCDGYGACFKNETKFQEWFEMRYYIRQDEWRLLGWELQEATFADLISKGRRKEAALVERGSEEQMKALKGKIDERWIVLDSWRGGALEYGKDPQVRARLAGREWREGDGY</sequence>
<dbReference type="OrthoDB" id="426718at2759"/>
<name>A0A9P4P0Y4_9PEZI</name>
<dbReference type="Pfam" id="PF11913">
    <property type="entry name" value="DUF3431"/>
    <property type="match status" value="1"/>
</dbReference>
<feature type="transmembrane region" description="Helical" evidence="1">
    <location>
        <begin position="7"/>
        <end position="25"/>
    </location>
</feature>
<dbReference type="PANTHER" id="PTHR37490">
    <property type="entry name" value="EXPRESSED PROTEIN"/>
    <property type="match status" value="1"/>
</dbReference>
<dbReference type="AlphaFoldDB" id="A0A9P4P0Y4"/>
<dbReference type="PANTHER" id="PTHR37490:SF3">
    <property type="entry name" value="DUF3431 DOMAIN CONTAINING PROTEIN"/>
    <property type="match status" value="1"/>
</dbReference>
<keyword evidence="1" id="KW-1133">Transmembrane helix</keyword>
<dbReference type="EMBL" id="MU007013">
    <property type="protein sequence ID" value="KAF2435406.1"/>
    <property type="molecule type" value="Genomic_DNA"/>
</dbReference>
<keyword evidence="3" id="KW-1185">Reference proteome</keyword>